<feature type="domain" description="TERF1-interacting nuclear factor 2 N-terminal" evidence="2">
    <location>
        <begin position="26"/>
        <end position="174"/>
    </location>
</feature>
<dbReference type="CDD" id="cd11657">
    <property type="entry name" value="TIN2_N"/>
    <property type="match status" value="1"/>
</dbReference>
<reference evidence="3 4" key="1">
    <citation type="submission" date="2015-08" db="EMBL/GenBank/DDBJ databases">
        <title>The genome of the Asian arowana (Scleropages formosus).</title>
        <authorList>
            <person name="Tan M.H."/>
            <person name="Gan H.M."/>
            <person name="Croft L.J."/>
            <person name="Austin C.M."/>
        </authorList>
    </citation>
    <scope>NUCLEOTIDE SEQUENCE [LARGE SCALE GENOMIC DNA]</scope>
    <source>
        <strain evidence="3">Aro1</strain>
    </source>
</reference>
<sequence length="514" mass="57511">MPEEALPLSSLRLLAPPLRLVSAAVWQVMKRRDVLHYGKLEEFVTSVSETVPELLSQRHKAKLVLGLKARLVLEMCRGQTPPDPHVILPHLEQIQNPIPPDRRKNRKDSKVETSISNFHELVKTLLNDPAQREHFFQEVFPVEYGPQFEQALEKLLWEFLTRLDQLLPVPDLAQTVSWLSSSPAVLEECARSVSQPELLRSLLQHHKCLGHLDVPGNLPSTLGDSILLSMSLPPSGRVQRPEVLTETSSQLTDSCRKALMLSSDKYGADAGSPVQPVMEQMKRVELTNTVSADRMSGGAQRTARGAGEESQSVIDSSGDQEVKLKSGSHFDKTGEEDDGLGKMMEGGEIQQKKHQRLKRKREQDEEDNDGDNSNHDYSDDDVRSSFSSGDDTNAEQEEQGDAVNGQQKKRGVLPETPVPQQHQQLGEEERLSLIACCMSHQPRVVIRQLSLSDTSIPVRSLPCLPGDRCHSAASPEKKDRGSPECKEQAVAQQQRRRNRTVMPRKQLLESFDKE</sequence>
<feature type="compositionally biased region" description="Basic and acidic residues" evidence="1">
    <location>
        <begin position="320"/>
        <end position="333"/>
    </location>
</feature>
<dbReference type="STRING" id="113540.ENSSFOP00015003440"/>
<feature type="region of interest" description="Disordered" evidence="1">
    <location>
        <begin position="288"/>
        <end position="425"/>
    </location>
</feature>
<dbReference type="PANTHER" id="PTHR15512">
    <property type="entry name" value="TERF1-INTERACTING NUCLEAR FACTOR 2"/>
    <property type="match status" value="1"/>
</dbReference>
<name>A0A0P7UGC3_SCLFO</name>
<comment type="caution">
    <text evidence="3">The sequence shown here is derived from an EMBL/GenBank/DDBJ whole genome shotgun (WGS) entry which is preliminary data.</text>
</comment>
<dbReference type="GO" id="GO:0070187">
    <property type="term" value="C:shelterin complex"/>
    <property type="evidence" value="ECO:0007669"/>
    <property type="project" value="InterPro"/>
</dbReference>
<feature type="compositionally biased region" description="Polar residues" evidence="1">
    <location>
        <begin position="309"/>
        <end position="319"/>
    </location>
</feature>
<evidence type="ECO:0000313" key="4">
    <source>
        <dbReference type="Proteomes" id="UP000034805"/>
    </source>
</evidence>
<proteinExistence type="predicted"/>
<dbReference type="GO" id="GO:0016233">
    <property type="term" value="P:telomere capping"/>
    <property type="evidence" value="ECO:0007669"/>
    <property type="project" value="InterPro"/>
</dbReference>
<dbReference type="Pfam" id="PF14973">
    <property type="entry name" value="TINF2_N"/>
    <property type="match status" value="1"/>
</dbReference>
<gene>
    <name evidence="3" type="ORF">Z043_114244</name>
</gene>
<dbReference type="InterPro" id="IPR029400">
    <property type="entry name" value="TINF2_N"/>
</dbReference>
<dbReference type="AlphaFoldDB" id="A0A0P7UGC3"/>
<evidence type="ECO:0000313" key="3">
    <source>
        <dbReference type="EMBL" id="KPP67191.1"/>
    </source>
</evidence>
<accession>A0A0P7UGC3</accession>
<dbReference type="GO" id="GO:0042162">
    <property type="term" value="F:telomeric DNA binding"/>
    <property type="evidence" value="ECO:0007669"/>
    <property type="project" value="TreeGrafter"/>
</dbReference>
<organism evidence="3 4">
    <name type="scientific">Scleropages formosus</name>
    <name type="common">Asian bonytongue</name>
    <name type="synonym">Osteoglossum formosum</name>
    <dbReference type="NCBI Taxonomy" id="113540"/>
    <lineage>
        <taxon>Eukaryota</taxon>
        <taxon>Metazoa</taxon>
        <taxon>Chordata</taxon>
        <taxon>Craniata</taxon>
        <taxon>Vertebrata</taxon>
        <taxon>Euteleostomi</taxon>
        <taxon>Actinopterygii</taxon>
        <taxon>Neopterygii</taxon>
        <taxon>Teleostei</taxon>
        <taxon>Osteoglossocephala</taxon>
        <taxon>Osteoglossomorpha</taxon>
        <taxon>Osteoglossiformes</taxon>
        <taxon>Osteoglossidae</taxon>
        <taxon>Scleropages</taxon>
    </lineage>
</organism>
<dbReference type="Proteomes" id="UP000034805">
    <property type="component" value="Unassembled WGS sequence"/>
</dbReference>
<feature type="region of interest" description="Disordered" evidence="1">
    <location>
        <begin position="468"/>
        <end position="514"/>
    </location>
</feature>
<dbReference type="EMBL" id="JARO02005186">
    <property type="protein sequence ID" value="KPP67191.1"/>
    <property type="molecule type" value="Genomic_DNA"/>
</dbReference>
<dbReference type="GO" id="GO:1904356">
    <property type="term" value="P:regulation of telomere maintenance via telomere lengthening"/>
    <property type="evidence" value="ECO:0007669"/>
    <property type="project" value="TreeGrafter"/>
</dbReference>
<evidence type="ECO:0000256" key="1">
    <source>
        <dbReference type="SAM" id="MobiDB-lite"/>
    </source>
</evidence>
<feature type="compositionally biased region" description="Basic and acidic residues" evidence="1">
    <location>
        <begin position="372"/>
        <end position="383"/>
    </location>
</feature>
<dbReference type="PANTHER" id="PTHR15512:SF0">
    <property type="entry name" value="TERF1-INTERACTING NUCLEAR FACTOR 2"/>
    <property type="match status" value="1"/>
</dbReference>
<dbReference type="InterPro" id="IPR039098">
    <property type="entry name" value="TINF2"/>
</dbReference>
<feature type="compositionally biased region" description="Basic and acidic residues" evidence="1">
    <location>
        <begin position="468"/>
        <end position="487"/>
    </location>
</feature>
<evidence type="ECO:0000259" key="2">
    <source>
        <dbReference type="Pfam" id="PF14973"/>
    </source>
</evidence>
<protein>
    <recommendedName>
        <fullName evidence="2">TERF1-interacting nuclear factor 2 N-terminal domain-containing protein</fullName>
    </recommendedName>
</protein>